<feature type="compositionally biased region" description="Acidic residues" evidence="1">
    <location>
        <begin position="134"/>
        <end position="203"/>
    </location>
</feature>
<dbReference type="AlphaFoldDB" id="A0A397SMG2"/>
<feature type="domain" description="DUF7276" evidence="3">
    <location>
        <begin position="512"/>
        <end position="734"/>
    </location>
</feature>
<dbReference type="EMBL" id="QKYT01000403">
    <property type="protein sequence ID" value="RIA85806.1"/>
    <property type="molecule type" value="Genomic_DNA"/>
</dbReference>
<comment type="caution">
    <text evidence="5">The sequence shown here is derived from an EMBL/GenBank/DDBJ whole genome shotgun (WGS) entry which is preliminary data.</text>
</comment>
<evidence type="ECO:0000313" key="5">
    <source>
        <dbReference type="EMBL" id="RIA85806.1"/>
    </source>
</evidence>
<reference evidence="5 6" key="1">
    <citation type="submission" date="2018-06" db="EMBL/GenBank/DDBJ databases">
        <title>Comparative genomics reveals the genomic features of Rhizophagus irregularis, R. cerebriforme, R. diaphanum and Gigaspora rosea, and their symbiotic lifestyle signature.</title>
        <authorList>
            <person name="Morin E."/>
            <person name="San Clemente H."/>
            <person name="Chen E.C.H."/>
            <person name="De La Providencia I."/>
            <person name="Hainaut M."/>
            <person name="Kuo A."/>
            <person name="Kohler A."/>
            <person name="Murat C."/>
            <person name="Tang N."/>
            <person name="Roy S."/>
            <person name="Loubradou J."/>
            <person name="Henrissat B."/>
            <person name="Grigoriev I.V."/>
            <person name="Corradi N."/>
            <person name="Roux C."/>
            <person name="Martin F.M."/>
        </authorList>
    </citation>
    <scope>NUCLEOTIDE SEQUENCE [LARGE SCALE GENOMIC DNA]</scope>
    <source>
        <strain evidence="5 6">DAOM 227022</strain>
    </source>
</reference>
<gene>
    <name evidence="5" type="ORF">C1645_879077</name>
</gene>
<dbReference type="Pfam" id="PF23942">
    <property type="entry name" value="DUF7277"/>
    <property type="match status" value="1"/>
</dbReference>
<feature type="region of interest" description="Disordered" evidence="1">
    <location>
        <begin position="129"/>
        <end position="241"/>
    </location>
</feature>
<evidence type="ECO:0000313" key="6">
    <source>
        <dbReference type="Proteomes" id="UP000265703"/>
    </source>
</evidence>
<organism evidence="5 6">
    <name type="scientific">Glomus cerebriforme</name>
    <dbReference type="NCBI Taxonomy" id="658196"/>
    <lineage>
        <taxon>Eukaryota</taxon>
        <taxon>Fungi</taxon>
        <taxon>Fungi incertae sedis</taxon>
        <taxon>Mucoromycota</taxon>
        <taxon>Glomeromycotina</taxon>
        <taxon>Glomeromycetes</taxon>
        <taxon>Glomerales</taxon>
        <taxon>Glomeraceae</taxon>
        <taxon>Glomus</taxon>
    </lineage>
</organism>
<dbReference type="InterPro" id="IPR055700">
    <property type="entry name" value="DUF7276"/>
</dbReference>
<dbReference type="Proteomes" id="UP000265703">
    <property type="component" value="Unassembled WGS sequence"/>
</dbReference>
<evidence type="ECO:0000259" key="4">
    <source>
        <dbReference type="Pfam" id="PF23942"/>
    </source>
</evidence>
<proteinExistence type="predicted"/>
<dbReference type="OrthoDB" id="2339473at2759"/>
<feature type="domain" description="DUF7275" evidence="2">
    <location>
        <begin position="291"/>
        <end position="497"/>
    </location>
</feature>
<sequence length="743" mass="85501">MIKPKILAENSTKKILTILNGIIKDEDNEVFINYPVLIGSRAAKWHIPSFRESNDWDLVATILQSTLFIDKLMSSATFKDIKLIYYPGCGLKMVGECIESHKNRNSIKFDIELVSDKVDLRKMKPNEFLAKMEEMEDNSDYNDDDDDVEMESDEDDEDDSDYNDDDEDDETESDEDDSDYSDDDNDDEVESDKDDLNNNDDISDEVKSNKDDSDNNDNDDSEKVKSNKDNSNNEDDEDKVENVDKIEFEKFSGTQPEMSAIMILKLCCNVKDITLFPLSSNFPCIVAPLKVLEALKSSHIYWPTNFQKNIADLHTLRVILDNNKSSMNEPLRSPQRDELIELMIKTRIKETELRQGIPGSHINLNMTNEEFLDYKDDLFVQRRVLHDELHELVKYGDCPIYDSLKDDKSKAWVKQSLFQKIDYQTQLNCVREEAMVIALERYLIPMISKNQETSYNLALNRICTTLTKGWFRQFAVDNYPRILNLDKDLLSIAHDIIDKHPLKQKKSHASTLDPETQAFFEYIRSYTKVLTLGNFINDEYRVKRSGIKINSPVNDDNSITVVITTVCKTDMESCTPNVTWSASVVILPSEDLEFLSNDDKGDEEDECYKDPFNLHPCYYGYDNTKFKKLTSKHIYVVGLYASGAGGSWSIGSDVWGEICVRAKSADYIANKLEIPEFTGDLLFKYVLDYLKPSLENNGDTPLKAQIDNLKAKGDIPIEPQYHLWYYVWNNALKTGNWKISKKD</sequence>
<feature type="compositionally biased region" description="Basic and acidic residues" evidence="1">
    <location>
        <begin position="204"/>
        <end position="213"/>
    </location>
</feature>
<accession>A0A397SMG2</accession>
<evidence type="ECO:0000256" key="1">
    <source>
        <dbReference type="SAM" id="MobiDB-lite"/>
    </source>
</evidence>
<protein>
    <submittedName>
        <fullName evidence="5">Uncharacterized protein</fullName>
    </submittedName>
</protein>
<evidence type="ECO:0000259" key="3">
    <source>
        <dbReference type="Pfam" id="PF23941"/>
    </source>
</evidence>
<evidence type="ECO:0000259" key="2">
    <source>
        <dbReference type="Pfam" id="PF23940"/>
    </source>
</evidence>
<keyword evidence="6" id="KW-1185">Reference proteome</keyword>
<dbReference type="Pfam" id="PF23940">
    <property type="entry name" value="DUF7275"/>
    <property type="match status" value="1"/>
</dbReference>
<feature type="domain" description="DUF7277" evidence="4">
    <location>
        <begin position="35"/>
        <end position="267"/>
    </location>
</feature>
<name>A0A397SMG2_9GLOM</name>
<dbReference type="InterPro" id="IPR055701">
    <property type="entry name" value="DUF7277"/>
</dbReference>
<dbReference type="Pfam" id="PF23941">
    <property type="entry name" value="DUF7276"/>
    <property type="match status" value="1"/>
</dbReference>
<dbReference type="InterPro" id="IPR055699">
    <property type="entry name" value="DUF7275"/>
</dbReference>